<reference evidence="2 3" key="1">
    <citation type="submission" date="2021-02" db="EMBL/GenBank/DDBJ databases">
        <title>Plant Genome Project.</title>
        <authorList>
            <person name="Zhang R.-G."/>
        </authorList>
    </citation>
    <scope>NUCLEOTIDE SEQUENCE [LARGE SCALE GENOMIC DNA]</scope>
    <source>
        <tissue evidence="2">Leaves</tissue>
    </source>
</reference>
<protein>
    <submittedName>
        <fullName evidence="2">Uncharacterized protein</fullName>
    </submittedName>
</protein>
<sequence>MNLLSNAVEDGRGGGLVDGSWKGGEESVSVEDDYHIDKDPAVLEAKEIEDPVDTQEYRSFEELRWKSNGNGSAH</sequence>
<accession>A0ABQ8H1M5</accession>
<feature type="region of interest" description="Disordered" evidence="1">
    <location>
        <begin position="1"/>
        <end position="33"/>
    </location>
</feature>
<dbReference type="EMBL" id="JAFEMO010000015">
    <property type="protein sequence ID" value="KAH7544109.1"/>
    <property type="molecule type" value="Genomic_DNA"/>
</dbReference>
<gene>
    <name evidence="2" type="ORF">JRO89_XS15G0108500</name>
</gene>
<keyword evidence="3" id="KW-1185">Reference proteome</keyword>
<proteinExistence type="predicted"/>
<dbReference type="Proteomes" id="UP000827721">
    <property type="component" value="Unassembled WGS sequence"/>
</dbReference>
<name>A0ABQ8H1M5_9ROSI</name>
<evidence type="ECO:0000313" key="2">
    <source>
        <dbReference type="EMBL" id="KAH7544109.1"/>
    </source>
</evidence>
<organism evidence="2 3">
    <name type="scientific">Xanthoceras sorbifolium</name>
    <dbReference type="NCBI Taxonomy" id="99658"/>
    <lineage>
        <taxon>Eukaryota</taxon>
        <taxon>Viridiplantae</taxon>
        <taxon>Streptophyta</taxon>
        <taxon>Embryophyta</taxon>
        <taxon>Tracheophyta</taxon>
        <taxon>Spermatophyta</taxon>
        <taxon>Magnoliopsida</taxon>
        <taxon>eudicotyledons</taxon>
        <taxon>Gunneridae</taxon>
        <taxon>Pentapetalae</taxon>
        <taxon>rosids</taxon>
        <taxon>malvids</taxon>
        <taxon>Sapindales</taxon>
        <taxon>Sapindaceae</taxon>
        <taxon>Xanthoceroideae</taxon>
        <taxon>Xanthoceras</taxon>
    </lineage>
</organism>
<comment type="caution">
    <text evidence="2">The sequence shown here is derived from an EMBL/GenBank/DDBJ whole genome shotgun (WGS) entry which is preliminary data.</text>
</comment>
<evidence type="ECO:0000256" key="1">
    <source>
        <dbReference type="SAM" id="MobiDB-lite"/>
    </source>
</evidence>
<evidence type="ECO:0000313" key="3">
    <source>
        <dbReference type="Proteomes" id="UP000827721"/>
    </source>
</evidence>